<comment type="caution">
    <text evidence="1">The sequence shown here is derived from an EMBL/GenBank/DDBJ whole genome shotgun (WGS) entry which is preliminary data.</text>
</comment>
<feature type="non-terminal residue" evidence="1">
    <location>
        <position position="1"/>
    </location>
</feature>
<evidence type="ECO:0000313" key="2">
    <source>
        <dbReference type="Proteomes" id="UP000092993"/>
    </source>
</evidence>
<protein>
    <submittedName>
        <fullName evidence="1">Uncharacterized protein</fullName>
    </submittedName>
</protein>
<evidence type="ECO:0000313" key="1">
    <source>
        <dbReference type="EMBL" id="OBZ79285.1"/>
    </source>
</evidence>
<accession>A0A1C7MQY7</accession>
<dbReference type="Proteomes" id="UP000092993">
    <property type="component" value="Unassembled WGS sequence"/>
</dbReference>
<dbReference type="OrthoDB" id="3362817at2759"/>
<proteinExistence type="predicted"/>
<name>A0A1C7MQY7_GRIFR</name>
<keyword evidence="2" id="KW-1185">Reference proteome</keyword>
<gene>
    <name evidence="1" type="ORF">A0H81_00882</name>
</gene>
<organism evidence="1 2">
    <name type="scientific">Grifola frondosa</name>
    <name type="common">Maitake</name>
    <name type="synonym">Polyporus frondosus</name>
    <dbReference type="NCBI Taxonomy" id="5627"/>
    <lineage>
        <taxon>Eukaryota</taxon>
        <taxon>Fungi</taxon>
        <taxon>Dikarya</taxon>
        <taxon>Basidiomycota</taxon>
        <taxon>Agaricomycotina</taxon>
        <taxon>Agaricomycetes</taxon>
        <taxon>Polyporales</taxon>
        <taxon>Grifolaceae</taxon>
        <taxon>Grifola</taxon>
    </lineage>
</organism>
<sequence>GRSKKKKEEPEKVPVPLVPREPSRVETYLASINAAGLEPTMADLERCRPAKHPPPNSPKFTEEYHSLVGTLCRSFSKDQLRRFLEDANMDYHHCRSGRRKLEYAESIIEQLWQWPSLKEIERAKRDRTEVSKEAIPVTAPQLFLILGNEGADLLQMSMTYDVHISLRKNPMAFKVEGLLVSLNELKAHLNKLKSKIIDEVYELPIPKTAIPPDMVQRISRLAGAYIENIGTFSGKIRICALNRRNLAAAQRLATRAVYEFLEHSKTPLLSYLPLGSSSSSATPLVMFPHRYSLYPFMSPRSLPWIMNTSGAFRLRRVGEWLGQDLGEDIKRTGGLAGQKGAILTTAEQLVDVKSVLLEALPKRIRIGGEKEVPSSQVITA</sequence>
<feature type="non-terminal residue" evidence="1">
    <location>
        <position position="380"/>
    </location>
</feature>
<dbReference type="AlphaFoldDB" id="A0A1C7MQY7"/>
<dbReference type="EMBL" id="LUGG01000001">
    <property type="protein sequence ID" value="OBZ79285.1"/>
    <property type="molecule type" value="Genomic_DNA"/>
</dbReference>
<dbReference type="STRING" id="5627.A0A1C7MQY7"/>
<reference evidence="1 2" key="1">
    <citation type="submission" date="2016-03" db="EMBL/GenBank/DDBJ databases">
        <title>Whole genome sequencing of Grifola frondosa 9006-11.</title>
        <authorList>
            <person name="Min B."/>
            <person name="Park H."/>
            <person name="Kim J.-G."/>
            <person name="Cho H."/>
            <person name="Oh Y.-L."/>
            <person name="Kong W.-S."/>
            <person name="Choi I.-G."/>
        </authorList>
    </citation>
    <scope>NUCLEOTIDE SEQUENCE [LARGE SCALE GENOMIC DNA]</scope>
    <source>
        <strain evidence="1 2">9006-11</strain>
    </source>
</reference>